<dbReference type="RefSeq" id="XP_013905876.1">
    <property type="nucleotide sequence ID" value="XM_014050422.1"/>
</dbReference>
<evidence type="ECO:0000256" key="8">
    <source>
        <dbReference type="SAM" id="Phobius"/>
    </source>
</evidence>
<feature type="transmembrane region" description="Helical" evidence="8">
    <location>
        <begin position="141"/>
        <end position="160"/>
    </location>
</feature>
<dbReference type="STRING" id="145388.A0A0D2N392"/>
<gene>
    <name evidence="10" type="ORF">MNEG_1089</name>
</gene>
<evidence type="ECO:0000256" key="4">
    <source>
        <dbReference type="ARBA" id="ARBA00022970"/>
    </source>
</evidence>
<evidence type="ECO:0000313" key="10">
    <source>
        <dbReference type="EMBL" id="KIZ06857.1"/>
    </source>
</evidence>
<sequence>MSRSRPAANVTADVEDASRDGKSASEPDAYFDIHDSWEPTEEEDKELAITAEKDASWWQSCYHNTTAMVGAGVLSLPASFATLLWPGGIISLVLATLISLYTILQLTWLHEQRNPKDGSIHRMNRYHQLTSHAFGPKAGRWMLLPFQLMVCIGGAITYTITGGASLSRVWKYTCDGSVDPDTNLKSCNTSFGLSAWIVVYSVAEAILSQVPNFTKLGWVSAVGAFASLAYSTIAWVLPLVYGSAANVSYGPKPDRTTAQVVFGVFNALANIAFAYGGHNMALEIQSTIPLKPPRRGNGPASSVRQMEVGVYTAYAITIYCYFMVAIFGYHAFGNLVEGNVLYSINRPWQLMVFTNLTVVLHVLASYQVFSFIVYDLIEKKIIIDRLKLRPTLPVRLVYRTLYVVFTAFVACLLPFFGDIMGLVGALGTTPTSYTIPPIVWLKLKKPPTFSAHWWACWITIVLSASVGVLGALGSIYQLAISAPTFGVFQR</sequence>
<feature type="transmembrane region" description="Helical" evidence="8">
    <location>
        <begin position="216"/>
        <end position="237"/>
    </location>
</feature>
<feature type="transmembrane region" description="Helical" evidence="8">
    <location>
        <begin position="453"/>
        <end position="476"/>
    </location>
</feature>
<accession>A0A0D2N392</accession>
<dbReference type="AlphaFoldDB" id="A0A0D2N392"/>
<evidence type="ECO:0000256" key="6">
    <source>
        <dbReference type="ARBA" id="ARBA00023136"/>
    </source>
</evidence>
<feature type="compositionally biased region" description="Basic and acidic residues" evidence="7">
    <location>
        <begin position="16"/>
        <end position="30"/>
    </location>
</feature>
<dbReference type="PANTHER" id="PTHR48017">
    <property type="entry name" value="OS05G0424000 PROTEIN-RELATED"/>
    <property type="match status" value="1"/>
</dbReference>
<evidence type="ECO:0000256" key="7">
    <source>
        <dbReference type="SAM" id="MobiDB-lite"/>
    </source>
</evidence>
<dbReference type="GO" id="GO:0006865">
    <property type="term" value="P:amino acid transport"/>
    <property type="evidence" value="ECO:0007669"/>
    <property type="project" value="UniProtKB-KW"/>
</dbReference>
<feature type="transmembrane region" description="Helical" evidence="8">
    <location>
        <begin position="257"/>
        <end position="276"/>
    </location>
</feature>
<keyword evidence="6 8" id="KW-0472">Membrane</keyword>
<keyword evidence="3 8" id="KW-0812">Transmembrane</keyword>
<evidence type="ECO:0000256" key="1">
    <source>
        <dbReference type="ARBA" id="ARBA00004370"/>
    </source>
</evidence>
<dbReference type="OrthoDB" id="40134at2759"/>
<evidence type="ECO:0000313" key="11">
    <source>
        <dbReference type="Proteomes" id="UP000054498"/>
    </source>
</evidence>
<evidence type="ECO:0000256" key="3">
    <source>
        <dbReference type="ARBA" id="ARBA00022692"/>
    </source>
</evidence>
<feature type="transmembrane region" description="Helical" evidence="8">
    <location>
        <begin position="352"/>
        <end position="376"/>
    </location>
</feature>
<evidence type="ECO:0000259" key="9">
    <source>
        <dbReference type="Pfam" id="PF01490"/>
    </source>
</evidence>
<dbReference type="EMBL" id="KK100322">
    <property type="protein sequence ID" value="KIZ06857.1"/>
    <property type="molecule type" value="Genomic_DNA"/>
</dbReference>
<feature type="region of interest" description="Disordered" evidence="7">
    <location>
        <begin position="1"/>
        <end position="30"/>
    </location>
</feature>
<name>A0A0D2N392_9CHLO</name>
<feature type="transmembrane region" description="Helical" evidence="8">
    <location>
        <begin position="83"/>
        <end position="104"/>
    </location>
</feature>
<keyword evidence="2" id="KW-0813">Transport</keyword>
<evidence type="ECO:0000256" key="2">
    <source>
        <dbReference type="ARBA" id="ARBA00022448"/>
    </source>
</evidence>
<organism evidence="10 11">
    <name type="scientific">Monoraphidium neglectum</name>
    <dbReference type="NCBI Taxonomy" id="145388"/>
    <lineage>
        <taxon>Eukaryota</taxon>
        <taxon>Viridiplantae</taxon>
        <taxon>Chlorophyta</taxon>
        <taxon>core chlorophytes</taxon>
        <taxon>Chlorophyceae</taxon>
        <taxon>CS clade</taxon>
        <taxon>Sphaeropleales</taxon>
        <taxon>Selenastraceae</taxon>
        <taxon>Monoraphidium</taxon>
    </lineage>
</organism>
<proteinExistence type="predicted"/>
<keyword evidence="11" id="KW-1185">Reference proteome</keyword>
<protein>
    <recommendedName>
        <fullName evidence="9">Amino acid transporter transmembrane domain-containing protein</fullName>
    </recommendedName>
</protein>
<evidence type="ECO:0000256" key="5">
    <source>
        <dbReference type="ARBA" id="ARBA00022989"/>
    </source>
</evidence>
<reference evidence="10 11" key="1">
    <citation type="journal article" date="2013" name="BMC Genomics">
        <title>Reconstruction of the lipid metabolism for the microalga Monoraphidium neglectum from its genome sequence reveals characteristics suitable for biofuel production.</title>
        <authorList>
            <person name="Bogen C."/>
            <person name="Al-Dilaimi A."/>
            <person name="Albersmeier A."/>
            <person name="Wichmann J."/>
            <person name="Grundmann M."/>
            <person name="Rupp O."/>
            <person name="Lauersen K.J."/>
            <person name="Blifernez-Klassen O."/>
            <person name="Kalinowski J."/>
            <person name="Goesmann A."/>
            <person name="Mussgnug J.H."/>
            <person name="Kruse O."/>
        </authorList>
    </citation>
    <scope>NUCLEOTIDE SEQUENCE [LARGE SCALE GENOMIC DNA]</scope>
    <source>
        <strain evidence="10 11">SAG 48.87</strain>
    </source>
</reference>
<comment type="subcellular location">
    <subcellularLocation>
        <location evidence="1">Membrane</location>
    </subcellularLocation>
</comment>
<dbReference type="KEGG" id="mng:MNEG_1089"/>
<feature type="domain" description="Amino acid transporter transmembrane" evidence="9">
    <location>
        <begin position="54"/>
        <end position="478"/>
    </location>
</feature>
<dbReference type="GeneID" id="25728097"/>
<dbReference type="Pfam" id="PF01490">
    <property type="entry name" value="Aa_trans"/>
    <property type="match status" value="1"/>
</dbReference>
<feature type="transmembrane region" description="Helical" evidence="8">
    <location>
        <begin position="311"/>
        <end position="332"/>
    </location>
</feature>
<keyword evidence="4" id="KW-0029">Amino-acid transport</keyword>
<dbReference type="Proteomes" id="UP000054498">
    <property type="component" value="Unassembled WGS sequence"/>
</dbReference>
<dbReference type="Gene3D" id="1.20.1740.10">
    <property type="entry name" value="Amino acid/polyamine transporter I"/>
    <property type="match status" value="1"/>
</dbReference>
<dbReference type="InterPro" id="IPR013057">
    <property type="entry name" value="AA_transpt_TM"/>
</dbReference>
<keyword evidence="5 8" id="KW-1133">Transmembrane helix</keyword>
<dbReference type="GO" id="GO:0016020">
    <property type="term" value="C:membrane"/>
    <property type="evidence" value="ECO:0007669"/>
    <property type="project" value="UniProtKB-SubCell"/>
</dbReference>
<feature type="transmembrane region" description="Helical" evidence="8">
    <location>
        <begin position="396"/>
        <end position="416"/>
    </location>
</feature>